<sequence>MQKFSNKFIFLMAQMTFSLSFAQIFQNNEPITLTAERSVFQWEIQKLLLEGKAKRIPTIQQGASILKADTIVYEEQKKTGYAFGNVSFVDNKRGAKLLAGEGTYDTRTKEVVATKNPRLYLTGDGVEASGGVIRFFPEKNNLFFYNNVKIKGKNYLLTGEQAQLYQSSSRLSVQGNARLEQEDTTISSRLMQIAYANGKISSYTATEEVKVSDKKQGYVITGGRLDYYELLGYTRVTKDPRIHFTNENGEAEVSCLVLDMYQKEDRANLLGNVQITKGNQRVTARWGQYYIKQKRIVLTGNPVLEDGNSRFEATVMVFDVNKQELILEGRGKGRLQGQ</sequence>
<reference evidence="5" key="1">
    <citation type="submission" date="2021-04" db="EMBL/GenBank/DDBJ databases">
        <authorList>
            <person name="Postec A."/>
        </authorList>
    </citation>
    <scope>NUCLEOTIDE SEQUENCE</scope>
    <source>
        <strain evidence="5">F1F22</strain>
    </source>
</reference>
<feature type="chain" id="PRO_5043601099" description="Organic solvent tolerance-like N-terminal domain-containing protein" evidence="2">
    <location>
        <begin position="23"/>
        <end position="338"/>
    </location>
</feature>
<dbReference type="GO" id="GO:0009279">
    <property type="term" value="C:cell outer membrane"/>
    <property type="evidence" value="ECO:0007669"/>
    <property type="project" value="TreeGrafter"/>
</dbReference>
<evidence type="ECO:0000259" key="4">
    <source>
        <dbReference type="Pfam" id="PF13100"/>
    </source>
</evidence>
<dbReference type="KEGG" id="taqu:KDW03_09980"/>
<keyword evidence="2" id="KW-0732">Signal</keyword>
<feature type="signal peptide" evidence="2">
    <location>
        <begin position="1"/>
        <end position="22"/>
    </location>
</feature>
<dbReference type="Gene3D" id="2.60.450.10">
    <property type="entry name" value="Lipopolysaccharide (LPS) transport protein A like domain"/>
    <property type="match status" value="2"/>
</dbReference>
<evidence type="ECO:0000313" key="6">
    <source>
        <dbReference type="Proteomes" id="UP001056539"/>
    </source>
</evidence>
<proteinExistence type="predicted"/>
<feature type="domain" description="Organic solvent tolerance-like N-terminal" evidence="3">
    <location>
        <begin position="264"/>
        <end position="323"/>
    </location>
</feature>
<dbReference type="Pfam" id="PF03968">
    <property type="entry name" value="LptD_N"/>
    <property type="match status" value="1"/>
</dbReference>
<dbReference type="AlphaFoldDB" id="A0AAX3BC18"/>
<evidence type="ECO:0000256" key="2">
    <source>
        <dbReference type="SAM" id="SignalP"/>
    </source>
</evidence>
<dbReference type="InterPro" id="IPR050218">
    <property type="entry name" value="LptD"/>
</dbReference>
<dbReference type="PANTHER" id="PTHR30189:SF1">
    <property type="entry name" value="LPS-ASSEMBLY PROTEIN LPTD"/>
    <property type="match status" value="1"/>
</dbReference>
<gene>
    <name evidence="5" type="ORF">KDW03_09980</name>
</gene>
<keyword evidence="1" id="KW-0998">Cell outer membrane</keyword>
<dbReference type="Pfam" id="PF13100">
    <property type="entry name" value="OstA_2"/>
    <property type="match status" value="1"/>
</dbReference>
<organism evidence="5 6">
    <name type="scientific">Thermospira aquatica</name>
    <dbReference type="NCBI Taxonomy" id="2828656"/>
    <lineage>
        <taxon>Bacteria</taxon>
        <taxon>Pseudomonadati</taxon>
        <taxon>Spirochaetota</taxon>
        <taxon>Spirochaetia</taxon>
        <taxon>Brevinematales</taxon>
        <taxon>Thermospiraceae</taxon>
        <taxon>Thermospira</taxon>
    </lineage>
</organism>
<protein>
    <recommendedName>
        <fullName evidence="3 4">Organic solvent tolerance-like N-terminal domain-containing protein</fullName>
    </recommendedName>
</protein>
<accession>A0AAX3BC18</accession>
<evidence type="ECO:0000256" key="1">
    <source>
        <dbReference type="ARBA" id="ARBA00023237"/>
    </source>
</evidence>
<dbReference type="RefSeq" id="WP_271434934.1">
    <property type="nucleotide sequence ID" value="NZ_CP073355.1"/>
</dbReference>
<name>A0AAX3BC18_9SPIR</name>
<dbReference type="Proteomes" id="UP001056539">
    <property type="component" value="Chromosome"/>
</dbReference>
<reference evidence="5" key="2">
    <citation type="submission" date="2022-06" db="EMBL/GenBank/DDBJ databases">
        <title>Thermospira aquatica gen. nov., sp. nov.</title>
        <authorList>
            <person name="Ben Ali Gam Z."/>
            <person name="Labat M."/>
        </authorList>
    </citation>
    <scope>NUCLEOTIDE SEQUENCE</scope>
    <source>
        <strain evidence="5">F1F22</strain>
    </source>
</reference>
<feature type="domain" description="Organic solvent tolerance-like N-terminal" evidence="4">
    <location>
        <begin position="139"/>
        <end position="227"/>
    </location>
</feature>
<dbReference type="PANTHER" id="PTHR30189">
    <property type="entry name" value="LPS-ASSEMBLY PROTEIN"/>
    <property type="match status" value="1"/>
</dbReference>
<evidence type="ECO:0000259" key="3">
    <source>
        <dbReference type="Pfam" id="PF03968"/>
    </source>
</evidence>
<keyword evidence="6" id="KW-1185">Reference proteome</keyword>
<dbReference type="GO" id="GO:1990351">
    <property type="term" value="C:transporter complex"/>
    <property type="evidence" value="ECO:0007669"/>
    <property type="project" value="TreeGrafter"/>
</dbReference>
<evidence type="ECO:0000313" key="5">
    <source>
        <dbReference type="EMBL" id="URA09800.1"/>
    </source>
</evidence>
<dbReference type="EMBL" id="CP073355">
    <property type="protein sequence ID" value="URA09800.1"/>
    <property type="molecule type" value="Genomic_DNA"/>
</dbReference>
<dbReference type="InterPro" id="IPR005653">
    <property type="entry name" value="OstA-like_N"/>
</dbReference>
<keyword evidence="1" id="KW-0472">Membrane</keyword>